<dbReference type="InterPro" id="IPR002942">
    <property type="entry name" value="S4_RNA-bd"/>
</dbReference>
<comment type="similarity">
    <text evidence="1">Belongs to the pseudouridine synthase RsuA family.</text>
</comment>
<reference evidence="4" key="1">
    <citation type="submission" date="2016-10" db="EMBL/GenBank/DDBJ databases">
        <title>Sequence of Gallionella enrichment culture.</title>
        <authorList>
            <person name="Poehlein A."/>
            <person name="Muehling M."/>
            <person name="Daniel R."/>
        </authorList>
    </citation>
    <scope>NUCLEOTIDE SEQUENCE</scope>
</reference>
<dbReference type="GO" id="GO:0006364">
    <property type="term" value="P:rRNA processing"/>
    <property type="evidence" value="ECO:0007669"/>
    <property type="project" value="UniProtKB-ARBA"/>
</dbReference>
<dbReference type="CDD" id="cd00165">
    <property type="entry name" value="S4"/>
    <property type="match status" value="1"/>
</dbReference>
<dbReference type="InterPro" id="IPR000748">
    <property type="entry name" value="PsdUridine_synth_RsuA/RluB/E/F"/>
</dbReference>
<gene>
    <name evidence="4" type="primary">rluB_8</name>
    <name evidence="4" type="ORF">GALL_95520</name>
</gene>
<dbReference type="InterPro" id="IPR018496">
    <property type="entry name" value="PsdUridine_synth_RsuA/RluB_CS"/>
</dbReference>
<accession>A0A1J5SWF5</accession>
<evidence type="ECO:0000256" key="2">
    <source>
        <dbReference type="ARBA" id="ARBA00023235"/>
    </source>
</evidence>
<evidence type="ECO:0000259" key="3">
    <source>
        <dbReference type="SMART" id="SM00363"/>
    </source>
</evidence>
<dbReference type="SUPFAM" id="SSF55174">
    <property type="entry name" value="Alpha-L RNA-binding motif"/>
    <property type="match status" value="1"/>
</dbReference>
<dbReference type="Gene3D" id="3.30.70.580">
    <property type="entry name" value="Pseudouridine synthase I, catalytic domain, N-terminal subdomain"/>
    <property type="match status" value="1"/>
</dbReference>
<dbReference type="InterPro" id="IPR050343">
    <property type="entry name" value="RsuA_PseudoU_synthase"/>
</dbReference>
<dbReference type="GO" id="GO:0160139">
    <property type="term" value="F:23S rRNA pseudouridine(2605) synthase activity"/>
    <property type="evidence" value="ECO:0007669"/>
    <property type="project" value="UniProtKB-EC"/>
</dbReference>
<dbReference type="Gene3D" id="3.10.290.10">
    <property type="entry name" value="RNA-binding S4 domain"/>
    <property type="match status" value="1"/>
</dbReference>
<dbReference type="NCBIfam" id="TIGR00093">
    <property type="entry name" value="pseudouridine synthase"/>
    <property type="match status" value="1"/>
</dbReference>
<dbReference type="AlphaFoldDB" id="A0A1J5SWF5"/>
<dbReference type="InterPro" id="IPR006145">
    <property type="entry name" value="PsdUridine_synth_RsuA/RluA"/>
</dbReference>
<dbReference type="EMBL" id="MLJW01000032">
    <property type="protein sequence ID" value="OIR08384.1"/>
    <property type="molecule type" value="Genomic_DNA"/>
</dbReference>
<dbReference type="InterPro" id="IPR020103">
    <property type="entry name" value="PsdUridine_synth_cat_dom_sf"/>
</dbReference>
<proteinExistence type="inferred from homology"/>
<dbReference type="Gene3D" id="3.30.70.1560">
    <property type="entry name" value="Alpha-L RNA-binding motif"/>
    <property type="match status" value="1"/>
</dbReference>
<name>A0A1J5SWF5_9ZZZZ</name>
<evidence type="ECO:0000256" key="1">
    <source>
        <dbReference type="ARBA" id="ARBA00008348"/>
    </source>
</evidence>
<dbReference type="Pfam" id="PF01479">
    <property type="entry name" value="S4"/>
    <property type="match status" value="1"/>
</dbReference>
<dbReference type="GO" id="GO:0001522">
    <property type="term" value="P:pseudouridine synthesis"/>
    <property type="evidence" value="ECO:0007669"/>
    <property type="project" value="InterPro"/>
</dbReference>
<dbReference type="EC" id="5.4.99.22" evidence="4"/>
<dbReference type="InterPro" id="IPR036986">
    <property type="entry name" value="S4_RNA-bd_sf"/>
</dbReference>
<dbReference type="InterPro" id="IPR042092">
    <property type="entry name" value="PsdUridine_s_RsuA/RluB/E/F_cat"/>
</dbReference>
<dbReference type="InterPro" id="IPR020094">
    <property type="entry name" value="TruA/RsuA/RluB/E/F_N"/>
</dbReference>
<dbReference type="Pfam" id="PF00849">
    <property type="entry name" value="PseudoU_synth_2"/>
    <property type="match status" value="1"/>
</dbReference>
<dbReference type="CDD" id="cd02870">
    <property type="entry name" value="PseudoU_synth_RsuA_like"/>
    <property type="match status" value="1"/>
</dbReference>
<dbReference type="GO" id="GO:0003723">
    <property type="term" value="F:RNA binding"/>
    <property type="evidence" value="ECO:0007669"/>
    <property type="project" value="InterPro"/>
</dbReference>
<evidence type="ECO:0000313" key="4">
    <source>
        <dbReference type="EMBL" id="OIR08384.1"/>
    </source>
</evidence>
<organism evidence="4">
    <name type="scientific">mine drainage metagenome</name>
    <dbReference type="NCBI Taxonomy" id="410659"/>
    <lineage>
        <taxon>unclassified sequences</taxon>
        <taxon>metagenomes</taxon>
        <taxon>ecological metagenomes</taxon>
    </lineage>
</organism>
<protein>
    <submittedName>
        <fullName evidence="4">Ribosomal large subunit pseudouridine synthase B</fullName>
        <ecNumber evidence="4">5.4.99.22</ecNumber>
    </submittedName>
</protein>
<comment type="caution">
    <text evidence="4">The sequence shown here is derived from an EMBL/GenBank/DDBJ whole genome shotgun (WGS) entry which is preliminary data.</text>
</comment>
<dbReference type="PROSITE" id="PS50889">
    <property type="entry name" value="S4"/>
    <property type="match status" value="1"/>
</dbReference>
<dbReference type="SUPFAM" id="SSF55120">
    <property type="entry name" value="Pseudouridine synthase"/>
    <property type="match status" value="1"/>
</dbReference>
<feature type="domain" description="RNA-binding S4" evidence="3">
    <location>
        <begin position="107"/>
        <end position="167"/>
    </location>
</feature>
<dbReference type="PANTHER" id="PTHR47683">
    <property type="entry name" value="PSEUDOURIDINE SYNTHASE FAMILY PROTEIN-RELATED"/>
    <property type="match status" value="1"/>
</dbReference>
<sequence length="351" mass="40431">MSNKPFEKFIKPEFKGAKKKEAIRQDKRKAKAESRAIGEEIRKKQWEKKRGIVSDKPEEKRFQKKNFKDSGKKFSEKKSFVPIAKQKDIPVQDSFEPVEINENSPVMPLNKFLAYCGVCGRREAADIIKLGHVTVNGDKIFEPGYKVRGNEDVKVKGKKIFLQRNLVYILLNKPKDYITTSKDPEGRKTVLELIKGATKERVYPVGRLDRNTTGVLLLTNDGELAQQLTHPSFQVKKIYEVKVDKPVTKKDFEAILNGVTLEDGFVQADNLAYADAKDKSVVGIEIHSGRNRIVRRIFEHLGYDVRNLDRVMFANLTKKNVDRGKWRMLQEKEVRLLKYMNQSFTKTKKNA</sequence>
<keyword evidence="2 4" id="KW-0413">Isomerase</keyword>
<dbReference type="PANTHER" id="PTHR47683:SF2">
    <property type="entry name" value="RNA-BINDING S4 DOMAIN-CONTAINING PROTEIN"/>
    <property type="match status" value="1"/>
</dbReference>
<dbReference type="SMART" id="SM00363">
    <property type="entry name" value="S4"/>
    <property type="match status" value="1"/>
</dbReference>
<dbReference type="PROSITE" id="PS01149">
    <property type="entry name" value="PSI_RSU"/>
    <property type="match status" value="1"/>
</dbReference>